<keyword evidence="4" id="KW-1185">Reference proteome</keyword>
<sequence length="328" mass="37744">MACLAAGAPQNFLQKAAAGIEARLPELDFPLPPDTRPAACRRSFAEEGLGDNVTVSIIIPYLRESWDHFRPTMRSILHFTPDRLIEEFLLVSDSNPPELTFEQELRAMSHKVNVIKNEKRLGLIVSKMRAVALARGSVLVFMEPHCIVNRQWLEPLLARLREAPHALVQPTLDVIPMDDFDRYLEGGRGHWRFEWNLNLIYTTPPEPSELGLKDDDPVPSPATSGGIFAIRRDWWNRLGLYDPEMLDRVGHLFRDPDHRPYKVNLKTVVHNYARLAKVWFDDFLPNFYKVKPDARWMTLGDVGGQQRLRESLGCKDMKWYLAHVDPEM</sequence>
<dbReference type="EMBL" id="CAUYUJ010000163">
    <property type="protein sequence ID" value="CAK0789040.1"/>
    <property type="molecule type" value="Genomic_DNA"/>
</dbReference>
<dbReference type="PANTHER" id="PTHR11675:SF126">
    <property type="entry name" value="RICIN B LECTIN DOMAIN-CONTAINING PROTEIN"/>
    <property type="match status" value="1"/>
</dbReference>
<feature type="non-terminal residue" evidence="3">
    <location>
        <position position="328"/>
    </location>
</feature>
<evidence type="ECO:0000313" key="4">
    <source>
        <dbReference type="Proteomes" id="UP001189429"/>
    </source>
</evidence>
<protein>
    <recommendedName>
        <fullName evidence="2">Glycosyltransferase 2-like domain-containing protein</fullName>
    </recommendedName>
</protein>
<dbReference type="PANTHER" id="PTHR11675">
    <property type="entry name" value="N-ACETYLGALACTOSAMINYLTRANSFERASE"/>
    <property type="match status" value="1"/>
</dbReference>
<proteinExistence type="predicted"/>
<keyword evidence="1" id="KW-1015">Disulfide bond</keyword>
<dbReference type="InterPro" id="IPR001173">
    <property type="entry name" value="Glyco_trans_2-like"/>
</dbReference>
<dbReference type="InterPro" id="IPR029044">
    <property type="entry name" value="Nucleotide-diphossugar_trans"/>
</dbReference>
<evidence type="ECO:0000259" key="2">
    <source>
        <dbReference type="Pfam" id="PF00535"/>
    </source>
</evidence>
<organism evidence="3 4">
    <name type="scientific">Prorocentrum cordatum</name>
    <dbReference type="NCBI Taxonomy" id="2364126"/>
    <lineage>
        <taxon>Eukaryota</taxon>
        <taxon>Sar</taxon>
        <taxon>Alveolata</taxon>
        <taxon>Dinophyceae</taxon>
        <taxon>Prorocentrales</taxon>
        <taxon>Prorocentraceae</taxon>
        <taxon>Prorocentrum</taxon>
    </lineage>
</organism>
<dbReference type="Proteomes" id="UP001189429">
    <property type="component" value="Unassembled WGS sequence"/>
</dbReference>
<accession>A0ABN9PCD3</accession>
<dbReference type="SUPFAM" id="SSF53448">
    <property type="entry name" value="Nucleotide-diphospho-sugar transferases"/>
    <property type="match status" value="1"/>
</dbReference>
<dbReference type="Pfam" id="PF00535">
    <property type="entry name" value="Glycos_transf_2"/>
    <property type="match status" value="1"/>
</dbReference>
<evidence type="ECO:0000313" key="3">
    <source>
        <dbReference type="EMBL" id="CAK0789040.1"/>
    </source>
</evidence>
<name>A0ABN9PCD3_9DINO</name>
<feature type="domain" description="Glycosyltransferase 2-like" evidence="2">
    <location>
        <begin position="56"/>
        <end position="233"/>
    </location>
</feature>
<gene>
    <name evidence="3" type="ORF">PCOR1329_LOCUS725</name>
</gene>
<dbReference type="Gene3D" id="3.90.550.10">
    <property type="entry name" value="Spore Coat Polysaccharide Biosynthesis Protein SpsA, Chain A"/>
    <property type="match status" value="2"/>
</dbReference>
<reference evidence="3" key="1">
    <citation type="submission" date="2023-10" db="EMBL/GenBank/DDBJ databases">
        <authorList>
            <person name="Chen Y."/>
            <person name="Shah S."/>
            <person name="Dougan E. K."/>
            <person name="Thang M."/>
            <person name="Chan C."/>
        </authorList>
    </citation>
    <scope>NUCLEOTIDE SEQUENCE [LARGE SCALE GENOMIC DNA]</scope>
</reference>
<comment type="caution">
    <text evidence="3">The sequence shown here is derived from an EMBL/GenBank/DDBJ whole genome shotgun (WGS) entry which is preliminary data.</text>
</comment>
<evidence type="ECO:0000256" key="1">
    <source>
        <dbReference type="ARBA" id="ARBA00023157"/>
    </source>
</evidence>